<dbReference type="InterPro" id="IPR007877">
    <property type="entry name" value="DUF707"/>
</dbReference>
<dbReference type="GO" id="GO:0043531">
    <property type="term" value="F:ADP binding"/>
    <property type="evidence" value="ECO:0007669"/>
    <property type="project" value="InterPro"/>
</dbReference>
<reference evidence="7 9" key="1">
    <citation type="journal article" date="2011" name="Nature">
        <title>The Medicago genome provides insight into the evolution of rhizobial symbioses.</title>
        <authorList>
            <person name="Young N.D."/>
            <person name="Debelle F."/>
            <person name="Oldroyd G.E."/>
            <person name="Geurts R."/>
            <person name="Cannon S.B."/>
            <person name="Udvardi M.K."/>
            <person name="Benedito V.A."/>
            <person name="Mayer K.F."/>
            <person name="Gouzy J."/>
            <person name="Schoof H."/>
            <person name="Van de Peer Y."/>
            <person name="Proost S."/>
            <person name="Cook D.R."/>
            <person name="Meyers B.C."/>
            <person name="Spannagl M."/>
            <person name="Cheung F."/>
            <person name="De Mita S."/>
            <person name="Krishnakumar V."/>
            <person name="Gundlach H."/>
            <person name="Zhou S."/>
            <person name="Mudge J."/>
            <person name="Bharti A.K."/>
            <person name="Murray J.D."/>
            <person name="Naoumkina M.A."/>
            <person name="Rosen B."/>
            <person name="Silverstein K.A."/>
            <person name="Tang H."/>
            <person name="Rombauts S."/>
            <person name="Zhao P.X."/>
            <person name="Zhou P."/>
            <person name="Barbe V."/>
            <person name="Bardou P."/>
            <person name="Bechner M."/>
            <person name="Bellec A."/>
            <person name="Berger A."/>
            <person name="Berges H."/>
            <person name="Bidwell S."/>
            <person name="Bisseling T."/>
            <person name="Choisne N."/>
            <person name="Couloux A."/>
            <person name="Denny R."/>
            <person name="Deshpande S."/>
            <person name="Dai X."/>
            <person name="Doyle J.J."/>
            <person name="Dudez A.M."/>
            <person name="Farmer A.D."/>
            <person name="Fouteau S."/>
            <person name="Franken C."/>
            <person name="Gibelin C."/>
            <person name="Gish J."/>
            <person name="Goldstein S."/>
            <person name="Gonzalez A.J."/>
            <person name="Green P.J."/>
            <person name="Hallab A."/>
            <person name="Hartog M."/>
            <person name="Hua A."/>
            <person name="Humphray S.J."/>
            <person name="Jeong D.H."/>
            <person name="Jing Y."/>
            <person name="Jocker A."/>
            <person name="Kenton S.M."/>
            <person name="Kim D.J."/>
            <person name="Klee K."/>
            <person name="Lai H."/>
            <person name="Lang C."/>
            <person name="Lin S."/>
            <person name="Macmil S.L."/>
            <person name="Magdelenat G."/>
            <person name="Matthews L."/>
            <person name="McCorrison J."/>
            <person name="Monaghan E.L."/>
            <person name="Mun J.H."/>
            <person name="Najar F.Z."/>
            <person name="Nicholson C."/>
            <person name="Noirot C."/>
            <person name="O'Bleness M."/>
            <person name="Paule C.R."/>
            <person name="Poulain J."/>
            <person name="Prion F."/>
            <person name="Qin B."/>
            <person name="Qu C."/>
            <person name="Retzel E.F."/>
            <person name="Riddle C."/>
            <person name="Sallet E."/>
            <person name="Samain S."/>
            <person name="Samson N."/>
            <person name="Sanders I."/>
            <person name="Saurat O."/>
            <person name="Scarpelli C."/>
            <person name="Schiex T."/>
            <person name="Segurens B."/>
            <person name="Severin A.J."/>
            <person name="Sherrier D.J."/>
            <person name="Shi R."/>
            <person name="Sims S."/>
            <person name="Singer S.R."/>
            <person name="Sinharoy S."/>
            <person name="Sterck L."/>
            <person name="Viollet A."/>
            <person name="Wang B.B."/>
            <person name="Wang K."/>
            <person name="Wang M."/>
            <person name="Wang X."/>
            <person name="Warfsmann J."/>
            <person name="Weissenbach J."/>
            <person name="White D.D."/>
            <person name="White J.D."/>
            <person name="Wiley G.B."/>
            <person name="Wincker P."/>
            <person name="Xing Y."/>
            <person name="Yang L."/>
            <person name="Yao Z."/>
            <person name="Ying F."/>
            <person name="Zhai J."/>
            <person name="Zhou L."/>
            <person name="Zuber A."/>
            <person name="Denarie J."/>
            <person name="Dixon R.A."/>
            <person name="May G.D."/>
            <person name="Schwartz D.C."/>
            <person name="Rogers J."/>
            <person name="Quetier F."/>
            <person name="Town C.D."/>
            <person name="Roe B.A."/>
        </authorList>
    </citation>
    <scope>NUCLEOTIDE SEQUENCE [LARGE SCALE GENOMIC DNA]</scope>
    <source>
        <strain evidence="7">A17</strain>
        <strain evidence="8 9">cv. Jemalong A17</strain>
    </source>
</reference>
<keyword evidence="2" id="KW-0677">Repeat</keyword>
<reference evidence="8" key="3">
    <citation type="submission" date="2015-04" db="UniProtKB">
        <authorList>
            <consortium name="EnsemblPlants"/>
        </authorList>
    </citation>
    <scope>IDENTIFICATION</scope>
    <source>
        <strain evidence="8">cv. Jemalong A17</strain>
    </source>
</reference>
<feature type="transmembrane region" description="Helical" evidence="5">
    <location>
        <begin position="1065"/>
        <end position="1082"/>
    </location>
</feature>
<proteinExistence type="predicted"/>
<dbReference type="Gene3D" id="1.10.8.430">
    <property type="entry name" value="Helical domain of apoptotic protease-activating factors"/>
    <property type="match status" value="1"/>
</dbReference>
<evidence type="ECO:0000256" key="3">
    <source>
        <dbReference type="ARBA" id="ARBA00022821"/>
    </source>
</evidence>
<dbReference type="KEGG" id="mtr:11414227"/>
<dbReference type="PaxDb" id="3880-AES86737"/>
<dbReference type="InterPro" id="IPR027417">
    <property type="entry name" value="P-loop_NTPase"/>
</dbReference>
<keyword evidence="5" id="KW-0812">Transmembrane</keyword>
<dbReference type="PANTHER" id="PTHR11017">
    <property type="entry name" value="LEUCINE-RICH REPEAT-CONTAINING PROTEIN"/>
    <property type="match status" value="1"/>
</dbReference>
<dbReference type="Pfam" id="PF00931">
    <property type="entry name" value="NB-ARC"/>
    <property type="match status" value="1"/>
</dbReference>
<dbReference type="SMART" id="SM00255">
    <property type="entry name" value="TIR"/>
    <property type="match status" value="1"/>
</dbReference>
<dbReference type="Pfam" id="PF01582">
    <property type="entry name" value="TIR"/>
    <property type="match status" value="1"/>
</dbReference>
<dbReference type="EMBL" id="CM001220">
    <property type="protein sequence ID" value="AES86737.2"/>
    <property type="molecule type" value="Genomic_DNA"/>
</dbReference>
<evidence type="ECO:0000313" key="7">
    <source>
        <dbReference type="EMBL" id="AES86737.2"/>
    </source>
</evidence>
<dbReference type="InterPro" id="IPR058192">
    <property type="entry name" value="WHD_ROQ1-like"/>
</dbReference>
<dbReference type="InterPro" id="IPR002182">
    <property type="entry name" value="NB-ARC"/>
</dbReference>
<evidence type="ECO:0000313" key="9">
    <source>
        <dbReference type="Proteomes" id="UP000002051"/>
    </source>
</evidence>
<feature type="domain" description="TIR" evidence="6">
    <location>
        <begin position="91"/>
        <end position="245"/>
    </location>
</feature>
<name>G7JKN1_MEDTR</name>
<gene>
    <name evidence="8" type="primary">11414227</name>
    <name evidence="7" type="ordered locus">MTR_4g014280</name>
</gene>
<keyword evidence="3" id="KW-0611">Plant defense</keyword>
<dbReference type="PRINTS" id="PR00364">
    <property type="entry name" value="DISEASERSIST"/>
</dbReference>
<dbReference type="Gene3D" id="3.40.50.300">
    <property type="entry name" value="P-loop containing nucleotide triphosphate hydrolases"/>
    <property type="match status" value="1"/>
</dbReference>
<evidence type="ECO:0000256" key="4">
    <source>
        <dbReference type="ARBA" id="ARBA00023027"/>
    </source>
</evidence>
<keyword evidence="5" id="KW-0472">Membrane</keyword>
<dbReference type="InterPro" id="IPR042197">
    <property type="entry name" value="Apaf_helical"/>
</dbReference>
<reference evidence="7 9" key="2">
    <citation type="journal article" date="2014" name="BMC Genomics">
        <title>An improved genome release (version Mt4.0) for the model legume Medicago truncatula.</title>
        <authorList>
            <person name="Tang H."/>
            <person name="Krishnakumar V."/>
            <person name="Bidwell S."/>
            <person name="Rosen B."/>
            <person name="Chan A."/>
            <person name="Zhou S."/>
            <person name="Gentzbittel L."/>
            <person name="Childs K.L."/>
            <person name="Yandell M."/>
            <person name="Gundlach H."/>
            <person name="Mayer K.F."/>
            <person name="Schwartz D.C."/>
            <person name="Town C.D."/>
        </authorList>
    </citation>
    <scope>GENOME REANNOTATION</scope>
    <source>
        <strain evidence="8 9">cv. Jemalong A17</strain>
    </source>
</reference>
<dbReference type="eggNOG" id="ENOG502SUHE">
    <property type="taxonomic scope" value="Eukaryota"/>
</dbReference>
<dbReference type="SUPFAM" id="SSF52058">
    <property type="entry name" value="L domain-like"/>
    <property type="match status" value="1"/>
</dbReference>
<protein>
    <submittedName>
        <fullName evidence="7">Disease resistance protein (TIR-NBS-LRR class), putative</fullName>
    </submittedName>
</protein>
<evidence type="ECO:0000256" key="1">
    <source>
        <dbReference type="ARBA" id="ARBA00022614"/>
    </source>
</evidence>
<dbReference type="InterPro" id="IPR035897">
    <property type="entry name" value="Toll_tir_struct_dom_sf"/>
</dbReference>
<keyword evidence="4" id="KW-0520">NAD</keyword>
<accession>A0A0C3WRW9</accession>
<dbReference type="InterPro" id="IPR000157">
    <property type="entry name" value="TIR_dom"/>
</dbReference>
<accession>G7JKN1</accession>
<dbReference type="OrthoDB" id="1936883at2759"/>
<dbReference type="Pfam" id="PF23282">
    <property type="entry name" value="WHD_ROQ1"/>
    <property type="match status" value="1"/>
</dbReference>
<dbReference type="Gene3D" id="3.40.50.10140">
    <property type="entry name" value="Toll/interleukin-1 receptor homology (TIR) domain"/>
    <property type="match status" value="1"/>
</dbReference>
<keyword evidence="1" id="KW-0433">Leucine-rich repeat</keyword>
<dbReference type="Gene3D" id="3.80.10.10">
    <property type="entry name" value="Ribonuclease Inhibitor"/>
    <property type="match status" value="1"/>
</dbReference>
<keyword evidence="9" id="KW-1185">Reference proteome</keyword>
<dbReference type="EnsemblPlants" id="AES86737">
    <property type="protein sequence ID" value="AES86737"/>
    <property type="gene ID" value="MTR_4g014280"/>
</dbReference>
<evidence type="ECO:0000256" key="2">
    <source>
        <dbReference type="ARBA" id="ARBA00022737"/>
    </source>
</evidence>
<dbReference type="SUPFAM" id="SSF46785">
    <property type="entry name" value="Winged helix' DNA-binding domain"/>
    <property type="match status" value="1"/>
</dbReference>
<dbReference type="HOGENOM" id="CLU_001561_0_0_1"/>
<dbReference type="Proteomes" id="UP000002051">
    <property type="component" value="Chromosome 4"/>
</dbReference>
<organism evidence="7 9">
    <name type="scientific">Medicago truncatula</name>
    <name type="common">Barrel medic</name>
    <name type="synonym">Medicago tribuloides</name>
    <dbReference type="NCBI Taxonomy" id="3880"/>
    <lineage>
        <taxon>Eukaryota</taxon>
        <taxon>Viridiplantae</taxon>
        <taxon>Streptophyta</taxon>
        <taxon>Embryophyta</taxon>
        <taxon>Tracheophyta</taxon>
        <taxon>Spermatophyta</taxon>
        <taxon>Magnoliopsida</taxon>
        <taxon>eudicotyledons</taxon>
        <taxon>Gunneridae</taxon>
        <taxon>Pentapetalae</taxon>
        <taxon>rosids</taxon>
        <taxon>fabids</taxon>
        <taxon>Fabales</taxon>
        <taxon>Fabaceae</taxon>
        <taxon>Papilionoideae</taxon>
        <taxon>50 kb inversion clade</taxon>
        <taxon>NPAAA clade</taxon>
        <taxon>Hologalegina</taxon>
        <taxon>IRL clade</taxon>
        <taxon>Trifolieae</taxon>
        <taxon>Medicago</taxon>
    </lineage>
</organism>
<dbReference type="SUPFAM" id="SSF52200">
    <property type="entry name" value="Toll/Interleukin receptor TIR domain"/>
    <property type="match status" value="1"/>
</dbReference>
<dbReference type="AlphaFoldDB" id="G7JKN1"/>
<keyword evidence="5" id="KW-1133">Transmembrane helix</keyword>
<dbReference type="PROSITE" id="PS50104">
    <property type="entry name" value="TIR"/>
    <property type="match status" value="1"/>
</dbReference>
<dbReference type="FunFam" id="3.40.50.10140:FF:000007">
    <property type="entry name" value="Disease resistance protein (TIR-NBS-LRR class)"/>
    <property type="match status" value="1"/>
</dbReference>
<dbReference type="GO" id="GO:0006952">
    <property type="term" value="P:defense response"/>
    <property type="evidence" value="ECO:0007669"/>
    <property type="project" value="UniProtKB-KW"/>
</dbReference>
<dbReference type="PANTHER" id="PTHR11017:SF263">
    <property type="entry name" value="ADP-RIBOSYL CYCLASE_CYCLIC ADP-RIBOSE HYDROLASE"/>
    <property type="match status" value="1"/>
</dbReference>
<dbReference type="GO" id="GO:0007165">
    <property type="term" value="P:signal transduction"/>
    <property type="evidence" value="ECO:0007669"/>
    <property type="project" value="InterPro"/>
</dbReference>
<dbReference type="InterPro" id="IPR032675">
    <property type="entry name" value="LRR_dom_sf"/>
</dbReference>
<evidence type="ECO:0000313" key="8">
    <source>
        <dbReference type="EnsemblPlants" id="AES86737"/>
    </source>
</evidence>
<dbReference type="SUPFAM" id="SSF52540">
    <property type="entry name" value="P-loop containing nucleoside triphosphate hydrolases"/>
    <property type="match status" value="1"/>
</dbReference>
<evidence type="ECO:0000259" key="6">
    <source>
        <dbReference type="PROSITE" id="PS50104"/>
    </source>
</evidence>
<evidence type="ECO:0000256" key="5">
    <source>
        <dbReference type="SAM" id="Phobius"/>
    </source>
</evidence>
<sequence>MAHLSSGASSIIYATQYRDSGSKAFPAGIVARKSKFEMRPLWDSGINHRISKHQLSTWTIAGVKKKESVNNIVTKLKGVGEKSMSTNAPQSKYDVFVSFRGKDIRDGFLGHLVKAFRQKKINVFVDNIIKRGDEIKHSLVEAIEGSLISLVIFSKNYSSSHWCLDELVKIIECKKDRGQIIIPVFYGVRSKIVLDELEKKDNFSKVEDWKLALKKSTDVAGIRLSEFRNDAELLEEITNVVLMRLKMLSKHPVNSKGLIGIDKSIAHLNSLLKKESQKVRVIGIWGMPGIGKTTIAEEIFNQNRSEYDGCCFLAKVSEKLKLHGIESLKETLFTKILAEDVKIDTPNRLSSDIERRIGRMKVLIILDDVKDEDQLEMLFETLDWFQSDSRIILTARDKQVLFDNEVDDDDRYEVGVLDSSDALALFNLNAFKQSHLETEFDEISKRVVNYAKGNPLVLKVLAHMLRGKNKEVWESQLDKLKRLPVKKVHDVVKLSYDDLDRLEKKYFLDIACFFNGLSLKVDYMKLLLKDCEGDNSVAVGIERLKDKALITISEDNVISMHDILQEMGREVVRQESSEYPNKRSRLWDHDEICDVLKNDKGTDAIRSICLNLSAIRKLKLSPDVFAKMTNLKFLDFYGGYNHDCLDLLPQGLQPFPTDLRYLHWVHYPLESLPKKFSAEKLVILDLSYSLVEKLWCGVQDLINLKEVTLSFSEDLKELPDFSKAINLKVLNIQRCYMLTSVHPSIFSLDKLENIVELDLSRCPINALPSSFGCQSKLETLVLRGTQIESIPSSIKDLTRLRKLDISDCSELLALPELPSSLETLLVDCVSLKSVFFPSTVAEQLKENKKRIEFWNCFKLDERSLINIGLNLQINLMEFAYQHLSTLEHDKVESYVDYKDILDSYQAVYVYPGSSVPEWLEYKTTKNDMIVDLSPPHLSPLLGFVFCFILAEDSKYCDIMEFNISTFDGEGDGEKDGVDIYMYRTCCYTELDHVCMIYDQPCSHYLTSIAKSQTQVKIKVTARTIGNKFRERTEVKLKGFGISPISHTIYDNFVEQMELFDRINKWKRTVLLSIILCISLLQLKMKTKMKMKKLI</sequence>
<dbReference type="InterPro" id="IPR044974">
    <property type="entry name" value="Disease_R_plants"/>
</dbReference>
<dbReference type="InterPro" id="IPR036390">
    <property type="entry name" value="WH_DNA-bd_sf"/>
</dbReference>
<dbReference type="Pfam" id="PF05212">
    <property type="entry name" value="DUF707"/>
    <property type="match status" value="1"/>
</dbReference>